<dbReference type="EMBL" id="MK573200">
    <property type="protein sequence ID" value="QEM01586.1"/>
    <property type="molecule type" value="Genomic_DNA"/>
</dbReference>
<dbReference type="PRINTS" id="PR00395">
    <property type="entry name" value="RIBOSOMALS2"/>
</dbReference>
<dbReference type="InterPro" id="IPR005706">
    <property type="entry name" value="Ribosomal_uS2_bac/mit/plastid"/>
</dbReference>
<keyword evidence="2" id="KW-0687">Ribonucleoprotein</keyword>
<proteinExistence type="inferred from homology"/>
<dbReference type="Pfam" id="PF00318">
    <property type="entry name" value="Ribosomal_S2"/>
    <property type="match status" value="1"/>
</dbReference>
<accession>A0A5C1H878</accession>
<dbReference type="Gene3D" id="3.40.50.10490">
    <property type="entry name" value="Glucose-6-phosphate isomerase like protein, domain 1"/>
    <property type="match status" value="1"/>
</dbReference>
<protein>
    <submittedName>
        <fullName evidence="2">30S ribosomal protein S2</fullName>
    </submittedName>
</protein>
<dbReference type="CDD" id="cd01425">
    <property type="entry name" value="RPS2"/>
    <property type="match status" value="1"/>
</dbReference>
<dbReference type="GO" id="GO:0005763">
    <property type="term" value="C:mitochondrial small ribosomal subunit"/>
    <property type="evidence" value="ECO:0007669"/>
    <property type="project" value="TreeGrafter"/>
</dbReference>
<dbReference type="GO" id="GO:0003735">
    <property type="term" value="F:structural constituent of ribosome"/>
    <property type="evidence" value="ECO:0007669"/>
    <property type="project" value="InterPro"/>
</dbReference>
<dbReference type="InterPro" id="IPR001865">
    <property type="entry name" value="Ribosomal_uS2"/>
</dbReference>
<sequence length="239" mass="28481">MNLISLQDLINSKVQIGHLSKQSLNSYKQKFVYKIINNICIIDLIQTYKYLLKSYIFFYKIGVYNKKILFINTQNNYNTLIEKSAILTDQFYLTKYFIPGILTNWKIIQKNILLLNWFYKIIILNKKNNFLNNINNKIKNKLLKIYYKLKNKFDILNNMKKVPEIIFILDINKDIKALKEAKKLNKIIISIVDSNWNYNLIDLFIPGNNKNYFSIKLILEILITSLLQGQFKYKNLLDL</sequence>
<evidence type="ECO:0000256" key="1">
    <source>
        <dbReference type="ARBA" id="ARBA00006242"/>
    </source>
</evidence>
<dbReference type="PANTHER" id="PTHR12534:SF0">
    <property type="entry name" value="SMALL RIBOSOMAL SUBUNIT PROTEIN US2M"/>
    <property type="match status" value="1"/>
</dbReference>
<name>A0A5C1H878_9APIC</name>
<dbReference type="SUPFAM" id="SSF52313">
    <property type="entry name" value="Ribosomal protein S2"/>
    <property type="match status" value="1"/>
</dbReference>
<dbReference type="GO" id="GO:0006412">
    <property type="term" value="P:translation"/>
    <property type="evidence" value="ECO:0007669"/>
    <property type="project" value="InterPro"/>
</dbReference>
<keyword evidence="2" id="KW-0689">Ribosomal protein</keyword>
<dbReference type="Gene3D" id="1.10.287.610">
    <property type="entry name" value="Helix hairpin bin"/>
    <property type="match status" value="1"/>
</dbReference>
<dbReference type="PANTHER" id="PTHR12534">
    <property type="entry name" value="30S RIBOSOMAL PROTEIN S2 PROKARYOTIC AND ORGANELLAR"/>
    <property type="match status" value="1"/>
</dbReference>
<dbReference type="InterPro" id="IPR023591">
    <property type="entry name" value="Ribosomal_uS2_flav_dom_sf"/>
</dbReference>
<gene>
    <name evidence="2" type="primary">rps2</name>
</gene>
<dbReference type="HAMAP" id="MF_00291_B">
    <property type="entry name" value="Ribosomal_uS2_B"/>
    <property type="match status" value="1"/>
</dbReference>
<dbReference type="AlphaFoldDB" id="A0A5C1H878"/>
<organism evidence="2">
    <name type="scientific">Nephromyces sp. ex Molgula occidentalis</name>
    <dbReference type="NCBI Taxonomy" id="2544991"/>
    <lineage>
        <taxon>Eukaryota</taxon>
        <taxon>Sar</taxon>
        <taxon>Alveolata</taxon>
        <taxon>Apicomplexa</taxon>
        <taxon>Aconoidasida</taxon>
        <taxon>Nephromycida</taxon>
        <taxon>Nephromyces</taxon>
    </lineage>
</organism>
<comment type="similarity">
    <text evidence="1">Belongs to the universal ribosomal protein uS2 family.</text>
</comment>
<dbReference type="NCBIfam" id="TIGR01011">
    <property type="entry name" value="rpsB_bact"/>
    <property type="match status" value="1"/>
</dbReference>
<reference evidence="2" key="1">
    <citation type="journal article" date="2019" name="Genome Biol. Evol.">
        <title>Nephromyces represents a diverse and novel lineage of the Apicomplexa that has retained apicoplasts.</title>
        <authorList>
            <person name="Munoz-Gomez S.A."/>
            <person name="Durnin K."/>
            <person name="Eme L."/>
            <person name="Paight C."/>
            <person name="Lane C.E."/>
            <person name="Saffo M.B."/>
            <person name="Slamovits C.H."/>
        </authorList>
    </citation>
    <scope>NUCLEOTIDE SEQUENCE</scope>
    <source>
        <strain evidence="2">442</strain>
    </source>
</reference>
<evidence type="ECO:0000313" key="2">
    <source>
        <dbReference type="EMBL" id="QEM01586.1"/>
    </source>
</evidence>